<dbReference type="InterPro" id="IPR020904">
    <property type="entry name" value="Sc_DH/Rdtase_CS"/>
</dbReference>
<dbReference type="InterPro" id="IPR002347">
    <property type="entry name" value="SDR_fam"/>
</dbReference>
<dbReference type="SUPFAM" id="SSF51735">
    <property type="entry name" value="NAD(P)-binding Rossmann-fold domains"/>
    <property type="match status" value="1"/>
</dbReference>
<dbReference type="PANTHER" id="PTHR42760">
    <property type="entry name" value="SHORT-CHAIN DEHYDROGENASES/REDUCTASES FAMILY MEMBER"/>
    <property type="match status" value="1"/>
</dbReference>
<dbReference type="SMART" id="SM00822">
    <property type="entry name" value="PKS_KR"/>
    <property type="match status" value="1"/>
</dbReference>
<dbReference type="Pfam" id="PF13561">
    <property type="entry name" value="adh_short_C2"/>
    <property type="match status" value="1"/>
</dbReference>
<reference evidence="4 5" key="1">
    <citation type="journal article" date="2019" name="Int. J. Syst. Evol. Microbiol.">
        <title>The Global Catalogue of Microorganisms (GCM) 10K type strain sequencing project: providing services to taxonomists for standard genome sequencing and annotation.</title>
        <authorList>
            <consortium name="The Broad Institute Genomics Platform"/>
            <consortium name="The Broad Institute Genome Sequencing Center for Infectious Disease"/>
            <person name="Wu L."/>
            <person name="Ma J."/>
        </authorList>
    </citation>
    <scope>NUCLEOTIDE SEQUENCE [LARGE SCALE GENOMIC DNA]</scope>
    <source>
        <strain evidence="4 5">JCM 16117</strain>
    </source>
</reference>
<dbReference type="PRINTS" id="PR00081">
    <property type="entry name" value="GDHRDH"/>
</dbReference>
<dbReference type="InterPro" id="IPR036291">
    <property type="entry name" value="NAD(P)-bd_dom_sf"/>
</dbReference>
<dbReference type="Proteomes" id="UP001500929">
    <property type="component" value="Unassembled WGS sequence"/>
</dbReference>
<proteinExistence type="inferred from homology"/>
<keyword evidence="2" id="KW-0560">Oxidoreductase</keyword>
<accession>A0ABN3E927</accession>
<protein>
    <submittedName>
        <fullName evidence="4">SDR family oxidoreductase</fullName>
    </submittedName>
</protein>
<comment type="similarity">
    <text evidence="1">Belongs to the short-chain dehydrogenases/reductases (SDR) family.</text>
</comment>
<name>A0ABN3E927_9MICO</name>
<evidence type="ECO:0000313" key="5">
    <source>
        <dbReference type="Proteomes" id="UP001500929"/>
    </source>
</evidence>
<keyword evidence="5" id="KW-1185">Reference proteome</keyword>
<dbReference type="PANTHER" id="PTHR42760:SF133">
    <property type="entry name" value="3-OXOACYL-[ACYL-CARRIER-PROTEIN] REDUCTASE"/>
    <property type="match status" value="1"/>
</dbReference>
<dbReference type="PRINTS" id="PR00080">
    <property type="entry name" value="SDRFAMILY"/>
</dbReference>
<evidence type="ECO:0000256" key="2">
    <source>
        <dbReference type="ARBA" id="ARBA00023002"/>
    </source>
</evidence>
<organism evidence="4 5">
    <name type="scientific">Herbiconiux moechotypicola</name>
    <dbReference type="NCBI Taxonomy" id="637393"/>
    <lineage>
        <taxon>Bacteria</taxon>
        <taxon>Bacillati</taxon>
        <taxon>Actinomycetota</taxon>
        <taxon>Actinomycetes</taxon>
        <taxon>Micrococcales</taxon>
        <taxon>Microbacteriaceae</taxon>
        <taxon>Herbiconiux</taxon>
    </lineage>
</organism>
<evidence type="ECO:0000259" key="3">
    <source>
        <dbReference type="SMART" id="SM00822"/>
    </source>
</evidence>
<evidence type="ECO:0000313" key="4">
    <source>
        <dbReference type="EMBL" id="GAA2250644.1"/>
    </source>
</evidence>
<sequence length="269" mass="28846">MFSTGVSEMFAGRFADRRIVVTGASRGMGYAIATAFAEAGGRVLLIDRDTAVDDAAARLVAQGFDVTGAVADVTDERRVAEVIRSIGERWSAIDVLVNNAGVISVEYLAELSTAEIERVLAVNTVAPLVLAREALPWLRKSTDAVVLNAASAQARKGFIYTPHYAASKFGVMGLTQSLAIELAPENIRVNAYCPGIVKTDMWGYLDGAWAEKLGDYSPGQLIDEWIDAIPLKRPAEESDVANLVLFLASDAARYITGQTVNIDGGMQMN</sequence>
<dbReference type="InterPro" id="IPR057326">
    <property type="entry name" value="KR_dom"/>
</dbReference>
<gene>
    <name evidence="4" type="ORF">GCM10009851_40220</name>
</gene>
<dbReference type="PROSITE" id="PS00061">
    <property type="entry name" value="ADH_SHORT"/>
    <property type="match status" value="1"/>
</dbReference>
<evidence type="ECO:0000256" key="1">
    <source>
        <dbReference type="ARBA" id="ARBA00006484"/>
    </source>
</evidence>
<feature type="domain" description="Ketoreductase" evidence="3">
    <location>
        <begin position="17"/>
        <end position="183"/>
    </location>
</feature>
<comment type="caution">
    <text evidence="4">The sequence shown here is derived from an EMBL/GenBank/DDBJ whole genome shotgun (WGS) entry which is preliminary data.</text>
</comment>
<dbReference type="Gene3D" id="3.40.50.720">
    <property type="entry name" value="NAD(P)-binding Rossmann-like Domain"/>
    <property type="match status" value="1"/>
</dbReference>
<dbReference type="EMBL" id="BAAAQY010000021">
    <property type="protein sequence ID" value="GAA2250644.1"/>
    <property type="molecule type" value="Genomic_DNA"/>
</dbReference>